<proteinExistence type="predicted"/>
<evidence type="ECO:0000256" key="1">
    <source>
        <dbReference type="SAM" id="SignalP"/>
    </source>
</evidence>
<evidence type="ECO:0008006" key="4">
    <source>
        <dbReference type="Google" id="ProtNLM"/>
    </source>
</evidence>
<dbReference type="Proteomes" id="UP000324222">
    <property type="component" value="Unassembled WGS sequence"/>
</dbReference>
<evidence type="ECO:0000313" key="3">
    <source>
        <dbReference type="Proteomes" id="UP000324222"/>
    </source>
</evidence>
<feature type="signal peptide" evidence="1">
    <location>
        <begin position="1"/>
        <end position="19"/>
    </location>
</feature>
<keyword evidence="1" id="KW-0732">Signal</keyword>
<organism evidence="2 3">
    <name type="scientific">Portunus trituberculatus</name>
    <name type="common">Swimming crab</name>
    <name type="synonym">Neptunus trituberculatus</name>
    <dbReference type="NCBI Taxonomy" id="210409"/>
    <lineage>
        <taxon>Eukaryota</taxon>
        <taxon>Metazoa</taxon>
        <taxon>Ecdysozoa</taxon>
        <taxon>Arthropoda</taxon>
        <taxon>Crustacea</taxon>
        <taxon>Multicrustacea</taxon>
        <taxon>Malacostraca</taxon>
        <taxon>Eumalacostraca</taxon>
        <taxon>Eucarida</taxon>
        <taxon>Decapoda</taxon>
        <taxon>Pleocyemata</taxon>
        <taxon>Brachyura</taxon>
        <taxon>Eubrachyura</taxon>
        <taxon>Portunoidea</taxon>
        <taxon>Portunidae</taxon>
        <taxon>Portuninae</taxon>
        <taxon>Portunus</taxon>
    </lineage>
</organism>
<keyword evidence="3" id="KW-1185">Reference proteome</keyword>
<comment type="caution">
    <text evidence="2">The sequence shown here is derived from an EMBL/GenBank/DDBJ whole genome shotgun (WGS) entry which is preliminary data.</text>
</comment>
<accession>A0A5B7HC59</accession>
<feature type="chain" id="PRO_5022917812" description="Secreted protein" evidence="1">
    <location>
        <begin position="20"/>
        <end position="103"/>
    </location>
</feature>
<evidence type="ECO:0000313" key="2">
    <source>
        <dbReference type="EMBL" id="MPC66314.1"/>
    </source>
</evidence>
<sequence length="103" mass="10595">MSAFAWASVAASFWSGSRTWCGNEGSTPPSHSIFDNLGSALAVGGMTGTDGGMGRRAELFPWSTAFSSMDATSSDFCPDSGKKAVGPNSTMANPYAVLRECAG</sequence>
<dbReference type="EMBL" id="VSRR010024607">
    <property type="protein sequence ID" value="MPC66314.1"/>
    <property type="molecule type" value="Genomic_DNA"/>
</dbReference>
<name>A0A5B7HC59_PORTR</name>
<dbReference type="AlphaFoldDB" id="A0A5B7HC59"/>
<protein>
    <recommendedName>
        <fullName evidence="4">Secreted protein</fullName>
    </recommendedName>
</protein>
<reference evidence="2 3" key="1">
    <citation type="submission" date="2019-05" db="EMBL/GenBank/DDBJ databases">
        <title>Another draft genome of Portunus trituberculatus and its Hox gene families provides insights of decapod evolution.</title>
        <authorList>
            <person name="Jeong J.-H."/>
            <person name="Song I."/>
            <person name="Kim S."/>
            <person name="Choi T."/>
            <person name="Kim D."/>
            <person name="Ryu S."/>
            <person name="Kim W."/>
        </authorList>
    </citation>
    <scope>NUCLEOTIDE SEQUENCE [LARGE SCALE GENOMIC DNA]</scope>
    <source>
        <tissue evidence="2">Muscle</tissue>
    </source>
</reference>
<gene>
    <name evidence="2" type="ORF">E2C01_060460</name>
</gene>